<dbReference type="CDD" id="cd00854">
    <property type="entry name" value="NagA"/>
    <property type="match status" value="1"/>
</dbReference>
<keyword evidence="4 5" id="KW-0119">Carbohydrate metabolism</keyword>
<evidence type="ECO:0000256" key="8">
    <source>
        <dbReference type="PIRSR" id="PIRSR038994-3"/>
    </source>
</evidence>
<dbReference type="PIRSF" id="PIRSF038994">
    <property type="entry name" value="NagA"/>
    <property type="match status" value="1"/>
</dbReference>
<feature type="binding site" evidence="7">
    <location>
        <position position="251"/>
    </location>
    <ligand>
        <name>substrate</name>
    </ligand>
</feature>
<feature type="binding site" evidence="7">
    <location>
        <position position="227"/>
    </location>
    <ligand>
        <name>substrate</name>
    </ligand>
</feature>
<dbReference type="FunFam" id="3.20.20.140:FF:000004">
    <property type="entry name" value="N-acetylglucosamine-6-phosphate deacetylase"/>
    <property type="match status" value="1"/>
</dbReference>
<evidence type="ECO:0000256" key="3">
    <source>
        <dbReference type="ARBA" id="ARBA00022801"/>
    </source>
</evidence>
<feature type="active site" description="Proton donor/acceptor" evidence="6">
    <location>
        <position position="274"/>
    </location>
</feature>
<dbReference type="InterPro" id="IPR011059">
    <property type="entry name" value="Metal-dep_hydrolase_composite"/>
</dbReference>
<feature type="binding site" evidence="7">
    <location>
        <begin position="219"/>
        <end position="220"/>
    </location>
    <ligand>
        <name>substrate</name>
    </ligand>
</feature>
<feature type="binding site" evidence="7">
    <location>
        <begin position="307"/>
        <end position="309"/>
    </location>
    <ligand>
        <name>substrate</name>
    </ligand>
</feature>
<comment type="cofactor">
    <cofactor evidence="8">
        <name>a divalent metal cation</name>
        <dbReference type="ChEBI" id="CHEBI:60240"/>
    </cofactor>
    <text evidence="8">Binds 1 divalent metal cation per subunit.</text>
</comment>
<dbReference type="RefSeq" id="WP_150863522.1">
    <property type="nucleotide sequence ID" value="NZ_VYXP01000003.1"/>
</dbReference>
<dbReference type="Pfam" id="PF01979">
    <property type="entry name" value="Amidohydro_1"/>
    <property type="match status" value="1"/>
</dbReference>
<feature type="binding site" evidence="8">
    <location>
        <position position="131"/>
    </location>
    <ligand>
        <name>Zn(2+)</name>
        <dbReference type="ChEBI" id="CHEBI:29105"/>
    </ligand>
</feature>
<protein>
    <submittedName>
        <fullName evidence="10">N-acetylglucosamine-6-phosphate deacetylase</fullName>
        <ecNumber evidence="10">3.5.1.25</ecNumber>
    </submittedName>
</protein>
<proteinExistence type="inferred from homology"/>
<evidence type="ECO:0000313" key="11">
    <source>
        <dbReference type="Proteomes" id="UP000325372"/>
    </source>
</evidence>
<name>A0A5N0TCV7_9GAMM</name>
<dbReference type="Proteomes" id="UP000325372">
    <property type="component" value="Unassembled WGS sequence"/>
</dbReference>
<organism evidence="10 11">
    <name type="scientific">Marinihelvus fidelis</name>
    <dbReference type="NCBI Taxonomy" id="2613842"/>
    <lineage>
        <taxon>Bacteria</taxon>
        <taxon>Pseudomonadati</taxon>
        <taxon>Pseudomonadota</taxon>
        <taxon>Gammaproteobacteria</taxon>
        <taxon>Chromatiales</taxon>
        <taxon>Wenzhouxiangellaceae</taxon>
        <taxon>Marinihelvus</taxon>
    </lineage>
</organism>
<accession>A0A5N0TCV7</accession>
<dbReference type="EMBL" id="VYXP01000003">
    <property type="protein sequence ID" value="KAA9132800.1"/>
    <property type="molecule type" value="Genomic_DNA"/>
</dbReference>
<feature type="binding site" evidence="8">
    <location>
        <position position="216"/>
    </location>
    <ligand>
        <name>Zn(2+)</name>
        <dbReference type="ChEBI" id="CHEBI:29105"/>
    </ligand>
</feature>
<comment type="similarity">
    <text evidence="1 5">Belongs to the metallo-dependent hydrolases superfamily. NagA family.</text>
</comment>
<dbReference type="AlphaFoldDB" id="A0A5N0TCV7"/>
<feature type="binding site" evidence="8">
    <location>
        <position position="195"/>
    </location>
    <ligand>
        <name>Zn(2+)</name>
        <dbReference type="ChEBI" id="CHEBI:29105"/>
    </ligand>
</feature>
<evidence type="ECO:0000256" key="5">
    <source>
        <dbReference type="PIRNR" id="PIRNR038994"/>
    </source>
</evidence>
<reference evidence="10 11" key="1">
    <citation type="submission" date="2019-09" db="EMBL/GenBank/DDBJ databases">
        <title>Wenzhouxiangella sp. Genome sequencing and assembly.</title>
        <authorList>
            <person name="Zhang R."/>
        </authorList>
    </citation>
    <scope>NUCLEOTIDE SEQUENCE [LARGE SCALE GENOMIC DNA]</scope>
    <source>
        <strain evidence="10 11">W260</strain>
    </source>
</reference>
<dbReference type="Gene3D" id="2.30.40.10">
    <property type="entry name" value="Urease, subunit C, domain 1"/>
    <property type="match status" value="1"/>
</dbReference>
<comment type="caution">
    <text evidence="10">The sequence shown here is derived from an EMBL/GenBank/DDBJ whole genome shotgun (WGS) entry which is preliminary data.</text>
</comment>
<gene>
    <name evidence="10" type="primary">nagA</name>
    <name evidence="10" type="ORF">F3N42_06205</name>
</gene>
<evidence type="ECO:0000256" key="4">
    <source>
        <dbReference type="ARBA" id="ARBA00023277"/>
    </source>
</evidence>
<dbReference type="GO" id="GO:0008448">
    <property type="term" value="F:N-acetylglucosamine-6-phosphate deacetylase activity"/>
    <property type="evidence" value="ECO:0007669"/>
    <property type="project" value="UniProtKB-EC"/>
</dbReference>
<dbReference type="InterPro" id="IPR003764">
    <property type="entry name" value="GlcNAc_6-P_deAcase"/>
</dbReference>
<dbReference type="InterPro" id="IPR006680">
    <property type="entry name" value="Amidohydro-rel"/>
</dbReference>
<keyword evidence="11" id="KW-1185">Reference proteome</keyword>
<dbReference type="InterPro" id="IPR032466">
    <property type="entry name" value="Metal_Hydrolase"/>
</dbReference>
<evidence type="ECO:0000313" key="10">
    <source>
        <dbReference type="EMBL" id="KAA9132800.1"/>
    </source>
</evidence>
<dbReference type="GO" id="GO:0046872">
    <property type="term" value="F:metal ion binding"/>
    <property type="evidence" value="ECO:0007669"/>
    <property type="project" value="UniProtKB-KW"/>
</dbReference>
<evidence type="ECO:0000256" key="1">
    <source>
        <dbReference type="ARBA" id="ARBA00010716"/>
    </source>
</evidence>
<dbReference type="PANTHER" id="PTHR11113">
    <property type="entry name" value="N-ACETYLGLUCOSAMINE-6-PHOSPHATE DEACETYLASE"/>
    <property type="match status" value="1"/>
</dbReference>
<sequence length="386" mass="41074">MTRTALVNGRVFDGDTTLEDATVVVDDGVIAEVRAASDGATAADKTIDLHGRWLAPGLIDIQVNGGGGRLLNDDPSVDTIRTMGAAHRRFGTTGFLPTLISDSADVMCRALTAVRQATAEGVPGVLGIHVEGPFLDPGHRGIHDDRHFRPISDEDIELLTPRGDEVVLLTIAPERYGPTMVRRMVDAGIRVYGGHSGATFEQAREALDAGLSGFTHLFNAMTPFTSRAPGMVGAALQDPNSYVGLIADGHHVHPASVAVAHAAKARDRMLLVTDAMSTIGAEGDSFEWNGETIHVADGALRLADGRLAGSHLDMISAVRNMARFTGIDRTAALRMAATVPAMALGRDHELGYIRPGYRASLVELDDDFSVVGSWIDGQREAYREPG</sequence>
<dbReference type="NCBIfam" id="TIGR00221">
    <property type="entry name" value="nagA"/>
    <property type="match status" value="1"/>
</dbReference>
<dbReference type="GO" id="GO:0006046">
    <property type="term" value="P:N-acetylglucosamine catabolic process"/>
    <property type="evidence" value="ECO:0007669"/>
    <property type="project" value="TreeGrafter"/>
</dbReference>
<keyword evidence="2 8" id="KW-0479">Metal-binding</keyword>
<dbReference type="SUPFAM" id="SSF51556">
    <property type="entry name" value="Metallo-dependent hydrolases"/>
    <property type="match status" value="1"/>
</dbReference>
<evidence type="ECO:0000256" key="7">
    <source>
        <dbReference type="PIRSR" id="PIRSR038994-2"/>
    </source>
</evidence>
<feature type="domain" description="Amidohydrolase-related" evidence="9">
    <location>
        <begin position="54"/>
        <end position="378"/>
    </location>
</feature>
<keyword evidence="3 5" id="KW-0378">Hydrolase</keyword>
<feature type="binding site" evidence="7">
    <location>
        <position position="142"/>
    </location>
    <ligand>
        <name>substrate</name>
    </ligand>
</feature>
<dbReference type="SUPFAM" id="SSF51338">
    <property type="entry name" value="Composite domain of metallo-dependent hydrolases"/>
    <property type="match status" value="1"/>
</dbReference>
<dbReference type="Gene3D" id="3.20.20.140">
    <property type="entry name" value="Metal-dependent hydrolases"/>
    <property type="match status" value="1"/>
</dbReference>
<evidence type="ECO:0000256" key="2">
    <source>
        <dbReference type="ARBA" id="ARBA00022723"/>
    </source>
</evidence>
<evidence type="ECO:0000259" key="9">
    <source>
        <dbReference type="Pfam" id="PF01979"/>
    </source>
</evidence>
<dbReference type="PANTHER" id="PTHR11113:SF14">
    <property type="entry name" value="N-ACETYLGLUCOSAMINE-6-PHOSPHATE DEACETYLASE"/>
    <property type="match status" value="1"/>
</dbReference>
<evidence type="ECO:0000256" key="6">
    <source>
        <dbReference type="PIRSR" id="PIRSR038994-1"/>
    </source>
</evidence>
<dbReference type="Pfam" id="PF22643">
    <property type="entry name" value="NagA_N"/>
    <property type="match status" value="1"/>
</dbReference>
<dbReference type="EC" id="3.5.1.25" evidence="10"/>